<feature type="compositionally biased region" description="Low complexity" evidence="1">
    <location>
        <begin position="73"/>
        <end position="86"/>
    </location>
</feature>
<protein>
    <submittedName>
        <fullName evidence="2">Uncharacterized protein</fullName>
    </submittedName>
</protein>
<dbReference type="OrthoDB" id="2537650at2759"/>
<organism evidence="2 3">
    <name type="scientific">Trametes pubescens</name>
    <name type="common">White-rot fungus</name>
    <dbReference type="NCBI Taxonomy" id="154538"/>
    <lineage>
        <taxon>Eukaryota</taxon>
        <taxon>Fungi</taxon>
        <taxon>Dikarya</taxon>
        <taxon>Basidiomycota</taxon>
        <taxon>Agaricomycotina</taxon>
        <taxon>Agaricomycetes</taxon>
        <taxon>Polyporales</taxon>
        <taxon>Polyporaceae</taxon>
        <taxon>Trametes</taxon>
    </lineage>
</organism>
<reference evidence="2 3" key="1">
    <citation type="submission" date="2016-10" db="EMBL/GenBank/DDBJ databases">
        <title>Genome sequence of the basidiomycete white-rot fungus Trametes pubescens.</title>
        <authorList>
            <person name="Makela M.R."/>
            <person name="Granchi Z."/>
            <person name="Peng M."/>
            <person name="De Vries R.P."/>
            <person name="Grigoriev I."/>
            <person name="Riley R."/>
            <person name="Hilden K."/>
        </authorList>
    </citation>
    <scope>NUCLEOTIDE SEQUENCE [LARGE SCALE GENOMIC DNA]</scope>
    <source>
        <strain evidence="2 3">FBCC735</strain>
    </source>
</reference>
<evidence type="ECO:0000256" key="1">
    <source>
        <dbReference type="SAM" id="MobiDB-lite"/>
    </source>
</evidence>
<feature type="region of interest" description="Disordered" evidence="1">
    <location>
        <begin position="22"/>
        <end position="161"/>
    </location>
</feature>
<feature type="region of interest" description="Disordered" evidence="1">
    <location>
        <begin position="170"/>
        <end position="189"/>
    </location>
</feature>
<gene>
    <name evidence="2" type="ORF">TRAPUB_3897</name>
</gene>
<dbReference type="AlphaFoldDB" id="A0A1M2W7F9"/>
<feature type="compositionally biased region" description="Polar residues" evidence="1">
    <location>
        <begin position="146"/>
        <end position="156"/>
    </location>
</feature>
<sequence>MACACSGVKGGGVPEWQVQSCAMASSPPAHHLRPPIPHASPRALSEPPPDHPTRASLQSHPSPDDPATPSAPPAAAGSLAAALATPHDAVLAGLQGPRSPPPQPAAKAINVIDSARSAPKLSVIPSVGSQERADRTPSPSPGGARSTASSPGTTQEALYDPFSGALVGVMVPRKQDREQERDAAAEHFEQTREELWTRLASIRELQSAVASMHVQMEGTGLSDVRNAKRAAGAAGRVHSDTIHVDEDWDEPDGAADAAEEQRKRARDAEFNDLAETFKGRRKAIDDIMGKLGELSDALTTFHALPTPTMDFSTSRSNTRDTMMMSPDLAGSPIASTAASPSPEFPVAIPKFVFSEADKNEGRIHESPVSAPGESDALAEWSQGPAFM</sequence>
<evidence type="ECO:0000313" key="3">
    <source>
        <dbReference type="Proteomes" id="UP000184267"/>
    </source>
</evidence>
<dbReference type="Proteomes" id="UP000184267">
    <property type="component" value="Unassembled WGS sequence"/>
</dbReference>
<dbReference type="EMBL" id="MNAD01000133">
    <property type="protein sequence ID" value="OJT15791.1"/>
    <property type="molecule type" value="Genomic_DNA"/>
</dbReference>
<name>A0A1M2W7F9_TRAPU</name>
<dbReference type="OMA" id="HVQMEGT"/>
<proteinExistence type="predicted"/>
<accession>A0A1M2W7F9</accession>
<evidence type="ECO:0000313" key="2">
    <source>
        <dbReference type="EMBL" id="OJT15791.1"/>
    </source>
</evidence>
<keyword evidence="3" id="KW-1185">Reference proteome</keyword>
<feature type="region of interest" description="Disordered" evidence="1">
    <location>
        <begin position="358"/>
        <end position="387"/>
    </location>
</feature>
<comment type="caution">
    <text evidence="2">The sequence shown here is derived from an EMBL/GenBank/DDBJ whole genome shotgun (WGS) entry which is preliminary data.</text>
</comment>
<feature type="region of interest" description="Disordered" evidence="1">
    <location>
        <begin position="245"/>
        <end position="266"/>
    </location>
</feature>
<feature type="compositionally biased region" description="Basic and acidic residues" evidence="1">
    <location>
        <begin position="173"/>
        <end position="189"/>
    </location>
</feature>